<evidence type="ECO:0000313" key="3">
    <source>
        <dbReference type="Proteomes" id="UP001199919"/>
    </source>
</evidence>
<feature type="region of interest" description="Disordered" evidence="1">
    <location>
        <begin position="1"/>
        <end position="22"/>
    </location>
</feature>
<reference evidence="2 3" key="1">
    <citation type="submission" date="2021-12" db="EMBL/GenBank/DDBJ databases">
        <title>Mucilaginibacter roseus genome.</title>
        <authorList>
            <person name="Ferreira J.R."/>
            <person name="Newman J.D."/>
        </authorList>
    </citation>
    <scope>NUCLEOTIDE SEQUENCE [LARGE SCALE GENOMIC DNA]</scope>
    <source>
        <strain evidence="2 3">LMG 28454</strain>
    </source>
</reference>
<gene>
    <name evidence="2" type="ORF">LT679_03690</name>
</gene>
<organism evidence="2 3">
    <name type="scientific">Mucilaginibacter roseus</name>
    <dbReference type="NCBI Taxonomy" id="1528868"/>
    <lineage>
        <taxon>Bacteria</taxon>
        <taxon>Pseudomonadati</taxon>
        <taxon>Bacteroidota</taxon>
        <taxon>Sphingobacteriia</taxon>
        <taxon>Sphingobacteriales</taxon>
        <taxon>Sphingobacteriaceae</taxon>
        <taxon>Mucilaginibacter</taxon>
    </lineage>
</organism>
<dbReference type="EMBL" id="JAJPWV010000001">
    <property type="protein sequence ID" value="MCD8739696.1"/>
    <property type="molecule type" value="Genomic_DNA"/>
</dbReference>
<protein>
    <submittedName>
        <fullName evidence="2">Uncharacterized protein</fullName>
    </submittedName>
</protein>
<comment type="caution">
    <text evidence="2">The sequence shown here is derived from an EMBL/GenBank/DDBJ whole genome shotgun (WGS) entry which is preliminary data.</text>
</comment>
<dbReference type="RefSeq" id="WP_232175628.1">
    <property type="nucleotide sequence ID" value="NZ_JAJPWV010000001.1"/>
</dbReference>
<proteinExistence type="predicted"/>
<name>A0ABS8U2C6_9SPHI</name>
<accession>A0ABS8U2C6</accession>
<dbReference type="Proteomes" id="UP001199919">
    <property type="component" value="Unassembled WGS sequence"/>
</dbReference>
<keyword evidence="3" id="KW-1185">Reference proteome</keyword>
<sequence length="52" mass="5901">MTERKKAKNQANSGRVTISKDVKDHSNDPFVLKKVEEAKAVINKLTFSEIKK</sequence>
<evidence type="ECO:0000256" key="1">
    <source>
        <dbReference type="SAM" id="MobiDB-lite"/>
    </source>
</evidence>
<evidence type="ECO:0000313" key="2">
    <source>
        <dbReference type="EMBL" id="MCD8739696.1"/>
    </source>
</evidence>